<dbReference type="Proteomes" id="UP000068167">
    <property type="component" value="Chromosome"/>
</dbReference>
<evidence type="ECO:0000313" key="2">
    <source>
        <dbReference type="EMBL" id="AKV66193.1"/>
    </source>
</evidence>
<sequence length="68" mass="7794">MDVQIRKLSSRKMHNIVWILVGVFGLFAITFPLSMWRVSNMEKFQGSHVKSLPVEGEVNCKSSRITTK</sequence>
<protein>
    <submittedName>
        <fullName evidence="2">Uncharacterized protein</fullName>
    </submittedName>
</protein>
<proteinExistence type="predicted"/>
<dbReference type="PATRIC" id="fig|1638788.3.peg.1008"/>
<dbReference type="KEGG" id="mpk:VL20_1006"/>
<organism evidence="2 3">
    <name type="scientific">Microcystis panniformis FACHB-1757</name>
    <dbReference type="NCBI Taxonomy" id="1638788"/>
    <lineage>
        <taxon>Bacteria</taxon>
        <taxon>Bacillati</taxon>
        <taxon>Cyanobacteriota</taxon>
        <taxon>Cyanophyceae</taxon>
        <taxon>Oscillatoriophycideae</taxon>
        <taxon>Chroococcales</taxon>
        <taxon>Microcystaceae</taxon>
        <taxon>Microcystis</taxon>
    </lineage>
</organism>
<feature type="transmembrane region" description="Helical" evidence="1">
    <location>
        <begin position="16"/>
        <end position="36"/>
    </location>
</feature>
<dbReference type="RefSeq" id="WP_002762824.1">
    <property type="nucleotide sequence ID" value="NZ_CP011339.1"/>
</dbReference>
<gene>
    <name evidence="2" type="ORF">VL20_1006</name>
</gene>
<keyword evidence="1" id="KW-0472">Membrane</keyword>
<evidence type="ECO:0000256" key="1">
    <source>
        <dbReference type="SAM" id="Phobius"/>
    </source>
</evidence>
<keyword evidence="1" id="KW-1133">Transmembrane helix</keyword>
<name>A0A0K1RWP6_9CHRO</name>
<dbReference type="AlphaFoldDB" id="A0A0K1RWP6"/>
<keyword evidence="1" id="KW-0812">Transmembrane</keyword>
<keyword evidence="3" id="KW-1185">Reference proteome</keyword>
<reference evidence="2 3" key="1">
    <citation type="journal article" date="2016" name="Stand. Genomic Sci.">
        <title>Complete genome sequence and genomic characterization of Microcystis panniformis FACHB 1757 by third-generation sequencing.</title>
        <authorList>
            <person name="Zhang J.Y."/>
            <person name="Guan R."/>
            <person name="Zhang H.J."/>
            <person name="Li H."/>
            <person name="Xiao P."/>
            <person name="Yu G.L."/>
            <person name="Du L."/>
            <person name="Cao D.M."/>
            <person name="Zhu B.C."/>
            <person name="Li R.H."/>
            <person name="Lu Z.H."/>
        </authorList>
    </citation>
    <scope>NUCLEOTIDE SEQUENCE [LARGE SCALE GENOMIC DNA]</scope>
    <source>
        <strain evidence="2 3">FACHB-1757</strain>
    </source>
</reference>
<accession>A0A0K1RWP6</accession>
<dbReference type="EMBL" id="CP011339">
    <property type="protein sequence ID" value="AKV66193.1"/>
    <property type="molecule type" value="Genomic_DNA"/>
</dbReference>
<evidence type="ECO:0000313" key="3">
    <source>
        <dbReference type="Proteomes" id="UP000068167"/>
    </source>
</evidence>